<dbReference type="GO" id="GO:0006189">
    <property type="term" value="P:'de novo' IMP biosynthetic process"/>
    <property type="evidence" value="ECO:0007669"/>
    <property type="project" value="TreeGrafter"/>
</dbReference>
<feature type="domain" description="Formyl transferase N-terminal" evidence="5">
    <location>
        <begin position="90"/>
        <end position="201"/>
    </location>
</feature>
<dbReference type="GO" id="GO:0005829">
    <property type="term" value="C:cytosol"/>
    <property type="evidence" value="ECO:0007669"/>
    <property type="project" value="TreeGrafter"/>
</dbReference>
<comment type="caution">
    <text evidence="6">The sequence shown here is derived from an EMBL/GenBank/DDBJ whole genome shotgun (WGS) entry which is preliminary data.</text>
</comment>
<evidence type="ECO:0000313" key="7">
    <source>
        <dbReference type="Proteomes" id="UP000253676"/>
    </source>
</evidence>
<evidence type="ECO:0000256" key="3">
    <source>
        <dbReference type="ARBA" id="ARBA00022679"/>
    </source>
</evidence>
<gene>
    <name evidence="6" type="ORF">DR980_09275</name>
</gene>
<keyword evidence="3" id="KW-0808">Transferase</keyword>
<accession>A0A366B2A2</accession>
<organism evidence="6 7">
    <name type="scientific">Flavobacterium psychrolimnae</name>
    <dbReference type="NCBI Taxonomy" id="249351"/>
    <lineage>
        <taxon>Bacteria</taxon>
        <taxon>Pseudomonadati</taxon>
        <taxon>Bacteroidota</taxon>
        <taxon>Flavobacteriia</taxon>
        <taxon>Flavobacteriales</taxon>
        <taxon>Flavobacteriaceae</taxon>
        <taxon>Flavobacterium</taxon>
    </lineage>
</organism>
<evidence type="ECO:0000313" key="6">
    <source>
        <dbReference type="EMBL" id="RBN50297.1"/>
    </source>
</evidence>
<dbReference type="Gene3D" id="3.40.50.170">
    <property type="entry name" value="Formyl transferase, N-terminal domain"/>
    <property type="match status" value="1"/>
</dbReference>
<dbReference type="GO" id="GO:0004644">
    <property type="term" value="F:phosphoribosylglycinamide formyltransferase activity"/>
    <property type="evidence" value="ECO:0007669"/>
    <property type="project" value="UniProtKB-EC"/>
</dbReference>
<name>A0A366B2A2_9FLAO</name>
<dbReference type="AlphaFoldDB" id="A0A366B2A2"/>
<dbReference type="PANTHER" id="PTHR43369:SF2">
    <property type="entry name" value="PHOSPHORIBOSYLGLYCINAMIDE FORMYLTRANSFERASE"/>
    <property type="match status" value="1"/>
</dbReference>
<dbReference type="RefSeq" id="WP_113635348.1">
    <property type="nucleotide sequence ID" value="NZ_QNUX01000007.1"/>
</dbReference>
<dbReference type="OrthoDB" id="9802815at2"/>
<dbReference type="EMBL" id="QNUX01000007">
    <property type="protein sequence ID" value="RBN50297.1"/>
    <property type="molecule type" value="Genomic_DNA"/>
</dbReference>
<protein>
    <recommendedName>
        <fullName evidence="2">phosphoribosylglycinamide formyltransferase 1</fullName>
        <ecNumber evidence="2">2.1.2.2</ecNumber>
    </recommendedName>
</protein>
<dbReference type="InterPro" id="IPR036477">
    <property type="entry name" value="Formyl_transf_N_sf"/>
</dbReference>
<keyword evidence="4" id="KW-0658">Purine biosynthesis</keyword>
<evidence type="ECO:0000256" key="4">
    <source>
        <dbReference type="ARBA" id="ARBA00022755"/>
    </source>
</evidence>
<dbReference type="Pfam" id="PF00551">
    <property type="entry name" value="Formyl_trans_N"/>
    <property type="match status" value="1"/>
</dbReference>
<sequence length="269" mass="30717">MNIALFTSNHLRHKYIATEIAKTLSLKLIICEEKNEAIQETSSFIDADAKVLENHFTNRRASELIFFENCQDFPQDVELVEINYGEINSQKSLNLLEKSEIDCILLFGTSMIKPIILEKFPNRVINLHLGLSPYYKGSGTNFFPIFNNEFESIGATIHLADDKVDSGVILHQFRPDCIDENDSIHSIGNKVIQKAGFIFPKIVEQYLLGKIILHPQKESEITKEFRLKDFTPNSVRKANEIIRDGGILDYLTNKAQRLALKPIVSNYEE</sequence>
<evidence type="ECO:0000256" key="2">
    <source>
        <dbReference type="ARBA" id="ARBA00012254"/>
    </source>
</evidence>
<comment type="pathway">
    <text evidence="1">Purine metabolism; IMP biosynthesis via de novo pathway; N(2)-formyl-N(1)-(5-phospho-D-ribosyl)glycinamide from N(1)-(5-phospho-D-ribosyl)glycinamide (10-formyl THF route): step 1/1.</text>
</comment>
<dbReference type="Proteomes" id="UP000253676">
    <property type="component" value="Unassembled WGS sequence"/>
</dbReference>
<dbReference type="InterPro" id="IPR002376">
    <property type="entry name" value="Formyl_transf_N"/>
</dbReference>
<keyword evidence="7" id="KW-1185">Reference proteome</keyword>
<proteinExistence type="predicted"/>
<reference evidence="6 7" key="1">
    <citation type="submission" date="2018-07" db="EMBL/GenBank/DDBJ databases">
        <title>Complete genome sequence of Flavobacterium psychrolimnae LMG 22018.</title>
        <authorList>
            <person name="Kim D.-U."/>
        </authorList>
    </citation>
    <scope>NUCLEOTIDE SEQUENCE [LARGE SCALE GENOMIC DNA]</scope>
    <source>
        <strain evidence="6 7">LMG 22018</strain>
    </source>
</reference>
<evidence type="ECO:0000259" key="5">
    <source>
        <dbReference type="Pfam" id="PF00551"/>
    </source>
</evidence>
<dbReference type="SUPFAM" id="SSF53328">
    <property type="entry name" value="Formyltransferase"/>
    <property type="match status" value="1"/>
</dbReference>
<evidence type="ECO:0000256" key="1">
    <source>
        <dbReference type="ARBA" id="ARBA00005054"/>
    </source>
</evidence>
<dbReference type="EC" id="2.1.2.2" evidence="2"/>
<dbReference type="PANTHER" id="PTHR43369">
    <property type="entry name" value="PHOSPHORIBOSYLGLYCINAMIDE FORMYLTRANSFERASE"/>
    <property type="match status" value="1"/>
</dbReference>